<dbReference type="AlphaFoldDB" id="A0A2K5J585"/>
<feature type="domain" description="Tyrosine-protein phosphatase" evidence="6">
    <location>
        <begin position="9"/>
        <end position="158"/>
    </location>
</feature>
<dbReference type="InterPro" id="IPR016130">
    <property type="entry name" value="Tyr_Pase_AS"/>
</dbReference>
<name>A0A2K5J585_COLAP</name>
<reference evidence="8" key="1">
    <citation type="submission" date="2025-08" db="UniProtKB">
        <authorList>
            <consortium name="Ensembl"/>
        </authorList>
    </citation>
    <scope>IDENTIFICATION</scope>
</reference>
<comment type="similarity">
    <text evidence="4">Belongs to the protein-tyrosine phosphatase family. Non-receptor class 4 subfamily.</text>
</comment>
<feature type="compositionally biased region" description="Basic and acidic residues" evidence="5">
    <location>
        <begin position="285"/>
        <end position="296"/>
    </location>
</feature>
<feature type="region of interest" description="Disordered" evidence="5">
    <location>
        <begin position="215"/>
        <end position="296"/>
    </location>
</feature>
<evidence type="ECO:0000256" key="4">
    <source>
        <dbReference type="ARBA" id="ARBA00034734"/>
    </source>
</evidence>
<dbReference type="PROSITE" id="PS50055">
    <property type="entry name" value="TYR_PHOSPHATASE_PTP"/>
    <property type="match status" value="1"/>
</dbReference>
<dbReference type="EC" id="3.1.3.48" evidence="1"/>
<dbReference type="Ensembl" id="ENSCANT00000046990.1">
    <property type="protein sequence ID" value="ENSCANP00000023995.1"/>
    <property type="gene ID" value="ENSCANG00000035399.1"/>
</dbReference>
<keyword evidence="3" id="KW-0904">Protein phosphatase</keyword>
<evidence type="ECO:0000313" key="8">
    <source>
        <dbReference type="Ensembl" id="ENSCANP00000023995.1"/>
    </source>
</evidence>
<dbReference type="GO" id="GO:0005634">
    <property type="term" value="C:nucleus"/>
    <property type="evidence" value="ECO:0007669"/>
    <property type="project" value="TreeGrafter"/>
</dbReference>
<dbReference type="InterPro" id="IPR000242">
    <property type="entry name" value="PTP_cat"/>
</dbReference>
<dbReference type="GO" id="GO:0004726">
    <property type="term" value="F:non-membrane spanning protein tyrosine phosphatase activity"/>
    <property type="evidence" value="ECO:0007669"/>
    <property type="project" value="InterPro"/>
</dbReference>
<reference evidence="8" key="2">
    <citation type="submission" date="2025-09" db="UniProtKB">
        <authorList>
            <consortium name="Ensembl"/>
        </authorList>
    </citation>
    <scope>IDENTIFICATION</scope>
</reference>
<dbReference type="PANTHER" id="PTHR45983:SF4">
    <property type="entry name" value="TYROSINE-PROTEIN PHOSPHATASE NON-RECEPTOR TYPE 18"/>
    <property type="match status" value="1"/>
</dbReference>
<dbReference type="PRINTS" id="PR00700">
    <property type="entry name" value="PRTYPHPHTASE"/>
</dbReference>
<organism evidence="8 9">
    <name type="scientific">Colobus angolensis palliatus</name>
    <name type="common">Peters' Angolan colobus</name>
    <dbReference type="NCBI Taxonomy" id="336983"/>
    <lineage>
        <taxon>Eukaryota</taxon>
        <taxon>Metazoa</taxon>
        <taxon>Chordata</taxon>
        <taxon>Craniata</taxon>
        <taxon>Vertebrata</taxon>
        <taxon>Euteleostomi</taxon>
        <taxon>Mammalia</taxon>
        <taxon>Eutheria</taxon>
        <taxon>Euarchontoglires</taxon>
        <taxon>Primates</taxon>
        <taxon>Haplorrhini</taxon>
        <taxon>Catarrhini</taxon>
        <taxon>Cercopithecidae</taxon>
        <taxon>Colobinae</taxon>
        <taxon>Colobus</taxon>
    </lineage>
</organism>
<protein>
    <recommendedName>
        <fullName evidence="1">protein-tyrosine-phosphatase</fullName>
        <ecNumber evidence="1">3.1.3.48</ecNumber>
    </recommendedName>
</protein>
<dbReference type="Pfam" id="PF00102">
    <property type="entry name" value="Y_phosphatase"/>
    <property type="match status" value="1"/>
</dbReference>
<proteinExistence type="inferred from homology"/>
<dbReference type="PROSITE" id="PS50056">
    <property type="entry name" value="TYR_PHOSPHATASE_2"/>
    <property type="match status" value="1"/>
</dbReference>
<evidence type="ECO:0000256" key="3">
    <source>
        <dbReference type="ARBA" id="ARBA00022912"/>
    </source>
</evidence>
<sequence>AGRGGRHLCERYWAQEQEPVQTGVFCITLIKKWLNEDIMLRTLKVTFQKESRSVSQLQYMSWPNRGVPSSPDHMLAMVEEARRLQGSGPEPLCVHCSAGCGRTGVLCTVDYVRQLLLTQMIPPDFSLFDVVLEMRKQRPAAVQTEEQYRFLYHTVAQMFCSTLQNASLHYQNIKDNCAPLYKDALLLQTPQALLAIPRPPGGVLRYPAPFPHSSLPNFSASRQRSGCAPSPARRPRPSSSGLGGSIPARVPADQSPVASGAYEDVAGGAQTGGLGFNLRVGRPKGPRDPPAEWTRV</sequence>
<evidence type="ECO:0000256" key="1">
    <source>
        <dbReference type="ARBA" id="ARBA00013064"/>
    </source>
</evidence>
<keyword evidence="2" id="KW-0378">Hydrolase</keyword>
<dbReference type="InterPro" id="IPR047170">
    <property type="entry name" value="PTN12/18/22"/>
</dbReference>
<evidence type="ECO:0000313" key="9">
    <source>
        <dbReference type="Proteomes" id="UP000233080"/>
    </source>
</evidence>
<dbReference type="GO" id="GO:0005737">
    <property type="term" value="C:cytoplasm"/>
    <property type="evidence" value="ECO:0007669"/>
    <property type="project" value="TreeGrafter"/>
</dbReference>
<evidence type="ECO:0000259" key="6">
    <source>
        <dbReference type="PROSITE" id="PS50055"/>
    </source>
</evidence>
<dbReference type="SUPFAM" id="SSF52799">
    <property type="entry name" value="(Phosphotyrosine protein) phosphatases II"/>
    <property type="match status" value="1"/>
</dbReference>
<dbReference type="InterPro" id="IPR029021">
    <property type="entry name" value="Prot-tyrosine_phosphatase-like"/>
</dbReference>
<evidence type="ECO:0000256" key="5">
    <source>
        <dbReference type="SAM" id="MobiDB-lite"/>
    </source>
</evidence>
<dbReference type="PANTHER" id="PTHR45983">
    <property type="entry name" value="TYROSINE PHOSPHATSE N18, PUTATIVE-RELATED"/>
    <property type="match status" value="1"/>
</dbReference>
<dbReference type="Gene3D" id="3.90.190.10">
    <property type="entry name" value="Protein tyrosine phosphatase superfamily"/>
    <property type="match status" value="1"/>
</dbReference>
<dbReference type="SMART" id="SM00404">
    <property type="entry name" value="PTPc_motif"/>
    <property type="match status" value="1"/>
</dbReference>
<evidence type="ECO:0000259" key="7">
    <source>
        <dbReference type="PROSITE" id="PS50056"/>
    </source>
</evidence>
<dbReference type="SMART" id="SM00194">
    <property type="entry name" value="PTPc"/>
    <property type="match status" value="1"/>
</dbReference>
<feature type="domain" description="Tyrosine specific protein phosphatases" evidence="7">
    <location>
        <begin position="72"/>
        <end position="149"/>
    </location>
</feature>
<dbReference type="Proteomes" id="UP000233080">
    <property type="component" value="Unassembled WGS sequence"/>
</dbReference>
<accession>A0A2K5J585</accession>
<evidence type="ECO:0000256" key="2">
    <source>
        <dbReference type="ARBA" id="ARBA00022801"/>
    </source>
</evidence>
<dbReference type="InterPro" id="IPR000387">
    <property type="entry name" value="Tyr_Pase_dom"/>
</dbReference>
<keyword evidence="9" id="KW-1185">Reference proteome</keyword>
<dbReference type="PROSITE" id="PS00383">
    <property type="entry name" value="TYR_PHOSPHATASE_1"/>
    <property type="match status" value="1"/>
</dbReference>
<dbReference type="InterPro" id="IPR003595">
    <property type="entry name" value="Tyr_Pase_cat"/>
</dbReference>